<reference evidence="2" key="1">
    <citation type="submission" date="2021-11" db="EMBL/GenBank/DDBJ databases">
        <authorList>
            <consortium name="Genoscope - CEA"/>
            <person name="William W."/>
        </authorList>
    </citation>
    <scope>NUCLEOTIDE SEQUENCE</scope>
</reference>
<name>A0A8J2SJ87_9STRA</name>
<dbReference type="EMBL" id="CAKKNE010000003">
    <property type="protein sequence ID" value="CAH0371781.1"/>
    <property type="molecule type" value="Genomic_DNA"/>
</dbReference>
<dbReference type="Proteomes" id="UP000789595">
    <property type="component" value="Unassembled WGS sequence"/>
</dbReference>
<protein>
    <submittedName>
        <fullName evidence="2">Uncharacterized protein</fullName>
    </submittedName>
</protein>
<keyword evidence="1" id="KW-0472">Membrane</keyword>
<feature type="transmembrane region" description="Helical" evidence="1">
    <location>
        <begin position="48"/>
        <end position="68"/>
    </location>
</feature>
<sequence length="194" mass="20718">MAATVLESPVRVRVFSQGATVLVGIVLFFHGVEGLLDFIAPKDAPSRFLFGLTLFAGSLFLLVVNRGFVAASGIEADDDAADAVAPAGVVHALRECSPIPCCCLVDFHADVWAVATVNGASLCCAWAGLEHVLDSAPRLLMERPPPAWVDAFVCLVLGNFVLVASRQLGNQFRTRLGLSATHVLEKTRRHEPLV</sequence>
<feature type="transmembrane region" description="Helical" evidence="1">
    <location>
        <begin position="147"/>
        <end position="165"/>
    </location>
</feature>
<organism evidence="2 3">
    <name type="scientific">Pelagomonas calceolata</name>
    <dbReference type="NCBI Taxonomy" id="35677"/>
    <lineage>
        <taxon>Eukaryota</taxon>
        <taxon>Sar</taxon>
        <taxon>Stramenopiles</taxon>
        <taxon>Ochrophyta</taxon>
        <taxon>Pelagophyceae</taxon>
        <taxon>Pelagomonadales</taxon>
        <taxon>Pelagomonadaceae</taxon>
        <taxon>Pelagomonas</taxon>
    </lineage>
</organism>
<keyword evidence="3" id="KW-1185">Reference proteome</keyword>
<keyword evidence="1" id="KW-1133">Transmembrane helix</keyword>
<feature type="transmembrane region" description="Helical" evidence="1">
    <location>
        <begin position="14"/>
        <end position="36"/>
    </location>
</feature>
<accession>A0A8J2SJ87</accession>
<dbReference type="AlphaFoldDB" id="A0A8J2SJ87"/>
<evidence type="ECO:0000256" key="1">
    <source>
        <dbReference type="SAM" id="Phobius"/>
    </source>
</evidence>
<proteinExistence type="predicted"/>
<evidence type="ECO:0000313" key="2">
    <source>
        <dbReference type="EMBL" id="CAH0371781.1"/>
    </source>
</evidence>
<gene>
    <name evidence="2" type="ORF">PECAL_3P17330</name>
</gene>
<evidence type="ECO:0000313" key="3">
    <source>
        <dbReference type="Proteomes" id="UP000789595"/>
    </source>
</evidence>
<comment type="caution">
    <text evidence="2">The sequence shown here is derived from an EMBL/GenBank/DDBJ whole genome shotgun (WGS) entry which is preliminary data.</text>
</comment>
<keyword evidence="1" id="KW-0812">Transmembrane</keyword>